<reference evidence="1 2" key="1">
    <citation type="journal article" date="2008" name="J. Mol. Biol.">
        <title>Genome comparison and proteomic characterization of Thermus thermophilus bacteriophages P23-45 and P74-26: siphoviruses with triplex-forming sequences and the longest known tails.</title>
        <authorList>
            <person name="Minakhin L."/>
            <person name="Goel M."/>
            <person name="Berdygulova Z."/>
            <person name="Ramanculov E."/>
            <person name="Florens L."/>
            <person name="Glazko G."/>
            <person name="Karamychev V.N."/>
            <person name="Slesarev A.I."/>
            <person name="Kozyavkin S.A."/>
            <person name="Khromov I."/>
            <person name="Ackermann H.W."/>
            <person name="Washburn M."/>
            <person name="Mushegian A."/>
            <person name="Severinov K."/>
        </authorList>
    </citation>
    <scope>NUCLEOTIDE SEQUENCE</scope>
</reference>
<proteinExistence type="predicted"/>
<organism evidence="1 2">
    <name type="scientific">Thermus virus P23-45</name>
    <name type="common">Thermus thermophilus phage P23-45</name>
    <dbReference type="NCBI Taxonomy" id="2914006"/>
    <lineage>
        <taxon>Viruses</taxon>
        <taxon>Duplodnaviria</taxon>
        <taxon>Heunggongvirae</taxon>
        <taxon>Uroviricota</taxon>
        <taxon>Caudoviricetes</taxon>
        <taxon>Oshimavirus</taxon>
        <taxon>Oshimavirus P2345</taxon>
    </lineage>
</organism>
<dbReference type="RefSeq" id="YP_001467966.1">
    <property type="nucleotide sequence ID" value="NC_009803.1"/>
</dbReference>
<accession>A7XXF0</accession>
<sequence>MVIDYTITRGTLFVVPASGSVMEVFSPQDGFPLLKLRQENGVFYLKPETTSVLAFSYGHYYVYDENRVLKQRGLLRVQGNLYAPANAQVELLTFRGPGPHQVPALSGQPLLFVNGVLYQDYQLADGVLQVNGVQPEDEVVLVMLGG</sequence>
<keyword evidence="2" id="KW-1185">Reference proteome</keyword>
<dbReference type="KEGG" id="vg:5600525"/>
<evidence type="ECO:0000313" key="2">
    <source>
        <dbReference type="Proteomes" id="UP000001132"/>
    </source>
</evidence>
<dbReference type="EMBL" id="EU100883">
    <property type="protein sequence ID" value="ABU96946.1"/>
    <property type="molecule type" value="Genomic_DNA"/>
</dbReference>
<organismHost>
    <name type="scientific">Thermus thermophilus</name>
    <dbReference type="NCBI Taxonomy" id="274"/>
</organismHost>
<evidence type="ECO:0000313" key="1">
    <source>
        <dbReference type="EMBL" id="ABU96946.1"/>
    </source>
</evidence>
<gene>
    <name evidence="1" type="ORF">P23p113</name>
</gene>
<name>A7XXF0_BP234</name>
<dbReference type="GeneID" id="5600525"/>
<dbReference type="Proteomes" id="UP000001132">
    <property type="component" value="Segment"/>
</dbReference>
<protein>
    <submittedName>
        <fullName evidence="1">Uncharacterized protein</fullName>
    </submittedName>
</protein>